<dbReference type="InterPro" id="IPR055093">
    <property type="entry name" value="EPS8_2nd"/>
</dbReference>
<evidence type="ECO:0000256" key="11">
    <source>
        <dbReference type="ARBA" id="ARBA00077702"/>
    </source>
</evidence>
<feature type="domain" description="SH3" evidence="13">
    <location>
        <begin position="419"/>
        <end position="478"/>
    </location>
</feature>
<evidence type="ECO:0000256" key="7">
    <source>
        <dbReference type="ARBA" id="ARBA00023273"/>
    </source>
</evidence>
<dbReference type="Pfam" id="PF22975">
    <property type="entry name" value="EPS8_2nd"/>
    <property type="match status" value="1"/>
</dbReference>
<dbReference type="AlphaFoldDB" id="A0AAQ5ZIS0"/>
<evidence type="ECO:0000256" key="1">
    <source>
        <dbReference type="ARBA" id="ARBA00004316"/>
    </source>
</evidence>
<dbReference type="PROSITE" id="PS50002">
    <property type="entry name" value="SH3"/>
    <property type="match status" value="1"/>
</dbReference>
<dbReference type="GO" id="GO:0032587">
    <property type="term" value="C:ruffle membrane"/>
    <property type="evidence" value="ECO:0007669"/>
    <property type="project" value="TreeGrafter"/>
</dbReference>
<sequence>HYVSLSLPYCPAACCSLHISVSLHLFKQRKKYSNSNFIMHETSQYHVEHLSTFIMDKTESIITVDDAIKKLVLLESKGKIWTQEMLLQVTDKAVRLLDCETQEELENFPLPTIHMCQTVLNQSRYPSVLLLVCQDKDQHKPDIHFFHCDEVEAEMVHADIDTVDGRAPGQQDTESHEKLAQRIEKDVQVLNCALDDIEIFVTRVQKAAEAFSQLNQRNKSKKNKKKGPAEGMLTLRAKPPSEAEFIDSLQKLKLAFNLVAKLKKHIQNPNSSELVHFLFNPLELVLQSCGSPELARSIISPHLSRDTVDFLRGHLTPKEMTIFELLGDGWTKPRAEWPVDQCAPPYYPKFRNGWEPPAELFRTAPWETEGPSQQLRLPTSPDYRKHSGEEFYGTHSSSSSNGLKCETMFLNRSYNGMPPTRKYAKIRYHFVARNANELSVLQDEILEVIEDDKQWWKLRNRSGQAGYVPLNMLDVVKIEEPDGLFNQVSYLLHILMDEVNNELLKVITASKSQPPTRNFRRERPSGIQVPLTSNSTPEDVTTWLNSKNFTKPTVECLGILTGAQLFSLNKEELKAVCGEEGGRVYSQVIVQKDQLEVEELKSKLR</sequence>
<dbReference type="Gene3D" id="1.10.150.50">
    <property type="entry name" value="Transcription Factor, Ets-1"/>
    <property type="match status" value="1"/>
</dbReference>
<evidence type="ECO:0000256" key="2">
    <source>
        <dbReference type="ARBA" id="ARBA00004496"/>
    </source>
</evidence>
<dbReference type="Proteomes" id="UP001501940">
    <property type="component" value="Chromosome 3"/>
</dbReference>
<dbReference type="PANTHER" id="PTHR12287">
    <property type="entry name" value="EPIDERMAL GROWTH FACTOR RECEPTOR KINASE SUBSTRATE EPS8-RELATED PROTEIN"/>
    <property type="match status" value="1"/>
</dbReference>
<evidence type="ECO:0000256" key="9">
    <source>
        <dbReference type="ARBA" id="ARBA00065375"/>
    </source>
</evidence>
<gene>
    <name evidence="14" type="primary">EPS8L2</name>
</gene>
<dbReference type="SUPFAM" id="SSF50044">
    <property type="entry name" value="SH3-domain"/>
    <property type="match status" value="1"/>
</dbReference>
<dbReference type="InterPro" id="IPR013761">
    <property type="entry name" value="SAM/pointed_sf"/>
</dbReference>
<evidence type="ECO:0000256" key="10">
    <source>
        <dbReference type="ARBA" id="ARBA00067146"/>
    </source>
</evidence>
<dbReference type="InterPro" id="IPR011993">
    <property type="entry name" value="PH-like_dom_sf"/>
</dbReference>
<evidence type="ECO:0000256" key="12">
    <source>
        <dbReference type="PROSITE-ProRule" id="PRU00192"/>
    </source>
</evidence>
<comment type="subcellular location">
    <subcellularLocation>
        <location evidence="1">Cell projection</location>
    </subcellularLocation>
    <subcellularLocation>
        <location evidence="2">Cytoplasm</location>
    </subcellularLocation>
</comment>
<dbReference type="GO" id="GO:0031982">
    <property type="term" value="C:vesicle"/>
    <property type="evidence" value="ECO:0007669"/>
    <property type="project" value="TreeGrafter"/>
</dbReference>
<dbReference type="InterPro" id="IPR001452">
    <property type="entry name" value="SH3_domain"/>
</dbReference>
<dbReference type="GO" id="GO:0007266">
    <property type="term" value="P:Rho protein signal transduction"/>
    <property type="evidence" value="ECO:0007669"/>
    <property type="project" value="TreeGrafter"/>
</dbReference>
<reference evidence="14 15" key="1">
    <citation type="submission" date="2022-01" db="EMBL/GenBank/DDBJ databases">
        <title>A chromosome-scale genome assembly of the false clownfish, Amphiprion ocellaris.</title>
        <authorList>
            <person name="Ryu T."/>
        </authorList>
    </citation>
    <scope>NUCLEOTIDE SEQUENCE [LARGE SCALE GENOMIC DNA]</scope>
</reference>
<dbReference type="CDD" id="cd09540">
    <property type="entry name" value="SAM_EPS8-like"/>
    <property type="match status" value="1"/>
</dbReference>
<dbReference type="Pfam" id="PF08416">
    <property type="entry name" value="PTB"/>
    <property type="match status" value="1"/>
</dbReference>
<dbReference type="GO" id="GO:0035023">
    <property type="term" value="P:regulation of Rho protein signal transduction"/>
    <property type="evidence" value="ECO:0007669"/>
    <property type="project" value="TreeGrafter"/>
</dbReference>
<dbReference type="InterPro" id="IPR036028">
    <property type="entry name" value="SH3-like_dom_sf"/>
</dbReference>
<dbReference type="FunFam" id="2.30.29.30:FF:000218">
    <property type="entry name" value="Epidermal growth factor receptor kinase substrate 8-like 2"/>
    <property type="match status" value="1"/>
</dbReference>
<dbReference type="FunFam" id="2.30.30.40:FF:000180">
    <property type="entry name" value="epidermal growth factor receptor kinase substrate 8-like protein 2"/>
    <property type="match status" value="1"/>
</dbReference>
<evidence type="ECO:0000256" key="3">
    <source>
        <dbReference type="ARBA" id="ARBA00006197"/>
    </source>
</evidence>
<evidence type="ECO:0000256" key="5">
    <source>
        <dbReference type="ARBA" id="ARBA00022490"/>
    </source>
</evidence>
<dbReference type="SMART" id="SM00326">
    <property type="entry name" value="SH3"/>
    <property type="match status" value="1"/>
</dbReference>
<dbReference type="FunFam" id="1.10.150.50:FF:000023">
    <property type="entry name" value="Epidermal growth factor receptor kinase substrate 8"/>
    <property type="match status" value="1"/>
</dbReference>
<organism evidence="14 15">
    <name type="scientific">Amphiprion ocellaris</name>
    <name type="common">Clown anemonefish</name>
    <dbReference type="NCBI Taxonomy" id="80972"/>
    <lineage>
        <taxon>Eukaryota</taxon>
        <taxon>Metazoa</taxon>
        <taxon>Chordata</taxon>
        <taxon>Craniata</taxon>
        <taxon>Vertebrata</taxon>
        <taxon>Euteleostomi</taxon>
        <taxon>Actinopterygii</taxon>
        <taxon>Neopterygii</taxon>
        <taxon>Teleostei</taxon>
        <taxon>Neoteleostei</taxon>
        <taxon>Acanthomorphata</taxon>
        <taxon>Ovalentaria</taxon>
        <taxon>Pomacentridae</taxon>
        <taxon>Amphiprion</taxon>
    </lineage>
</organism>
<dbReference type="GO" id="GO:0005829">
    <property type="term" value="C:cytosol"/>
    <property type="evidence" value="ECO:0007669"/>
    <property type="project" value="UniProtKB-ARBA"/>
</dbReference>
<dbReference type="Pfam" id="PF00018">
    <property type="entry name" value="SH3_1"/>
    <property type="match status" value="1"/>
</dbReference>
<dbReference type="InterPro" id="IPR033928">
    <property type="entry name" value="EPS8_PTB"/>
</dbReference>
<keyword evidence="5" id="KW-0963">Cytoplasm</keyword>
<dbReference type="Pfam" id="PF18016">
    <property type="entry name" value="SAM_3"/>
    <property type="match status" value="1"/>
</dbReference>
<dbReference type="CDD" id="cd01210">
    <property type="entry name" value="PTB_EPS8"/>
    <property type="match status" value="1"/>
</dbReference>
<dbReference type="InterPro" id="IPR041418">
    <property type="entry name" value="SAM_3"/>
</dbReference>
<reference evidence="14" key="3">
    <citation type="submission" date="2025-09" db="UniProtKB">
        <authorList>
            <consortium name="Ensembl"/>
        </authorList>
    </citation>
    <scope>IDENTIFICATION</scope>
</reference>
<comment type="subunit">
    <text evidence="9">Interacts with ABI1. Part of a complex that contains SOS1, ABI1 and EPS8L2. Associates with F-actin.</text>
</comment>
<evidence type="ECO:0000313" key="14">
    <source>
        <dbReference type="Ensembl" id="ENSAOCP00000064732.1"/>
    </source>
</evidence>
<dbReference type="PANTHER" id="PTHR12287:SF20">
    <property type="entry name" value="EPIDERMAL GROWTH FACTOR RECEPTOR KINASE SUBSTRATE 8-LIKE PROTEIN 2"/>
    <property type="match status" value="1"/>
</dbReference>
<reference evidence="14" key="2">
    <citation type="submission" date="2025-08" db="UniProtKB">
        <authorList>
            <consortium name="Ensembl"/>
        </authorList>
    </citation>
    <scope>IDENTIFICATION</scope>
</reference>
<protein>
    <recommendedName>
        <fullName evidence="10">Epidermal growth factor receptor kinase substrate 8-like protein 2</fullName>
    </recommendedName>
    <alternativeName>
        <fullName evidence="11">Epidermal growth factor receptor pathway substrate 8-related protein 2</fullName>
    </alternativeName>
</protein>
<evidence type="ECO:0000259" key="13">
    <source>
        <dbReference type="PROSITE" id="PS50002"/>
    </source>
</evidence>
<dbReference type="SMART" id="SM00462">
    <property type="entry name" value="PTB"/>
    <property type="match status" value="1"/>
</dbReference>
<keyword evidence="6" id="KW-0597">Phosphoprotein</keyword>
<dbReference type="GO" id="GO:1900029">
    <property type="term" value="P:positive regulation of ruffle assembly"/>
    <property type="evidence" value="ECO:0007669"/>
    <property type="project" value="TreeGrafter"/>
</dbReference>
<dbReference type="InterPro" id="IPR013625">
    <property type="entry name" value="PTB"/>
</dbReference>
<dbReference type="GO" id="GO:0003779">
    <property type="term" value="F:actin binding"/>
    <property type="evidence" value="ECO:0007669"/>
    <property type="project" value="TreeGrafter"/>
</dbReference>
<name>A0AAQ5ZIS0_AMPOC</name>
<comment type="function">
    <text evidence="8">Stimulates guanine exchange activity of SOS1. May play a role in membrane ruffling and remodeling of the actin cytoskeleton. In the cochlea, is required for stereocilia maintenance in adult hair cells.</text>
</comment>
<dbReference type="GeneTree" id="ENSGT00940000160990"/>
<dbReference type="SUPFAM" id="SSF50729">
    <property type="entry name" value="PH domain-like"/>
    <property type="match status" value="1"/>
</dbReference>
<accession>A0AAQ5ZIS0</accession>
<dbReference type="Gene3D" id="2.30.30.40">
    <property type="entry name" value="SH3 Domains"/>
    <property type="match status" value="1"/>
</dbReference>
<proteinExistence type="inferred from homology"/>
<evidence type="ECO:0000256" key="6">
    <source>
        <dbReference type="ARBA" id="ARBA00022553"/>
    </source>
</evidence>
<comment type="similarity">
    <text evidence="3">Belongs to the EPS8 family.</text>
</comment>
<dbReference type="InterPro" id="IPR039801">
    <property type="entry name" value="EPS8-like"/>
</dbReference>
<keyword evidence="4 12" id="KW-0728">SH3 domain</keyword>
<dbReference type="Ensembl" id="ENSAOCT00000065457.1">
    <property type="protein sequence ID" value="ENSAOCP00000064732.1"/>
    <property type="gene ID" value="ENSAOCG00000019612.2"/>
</dbReference>
<evidence type="ECO:0000256" key="4">
    <source>
        <dbReference type="ARBA" id="ARBA00022443"/>
    </source>
</evidence>
<keyword evidence="15" id="KW-1185">Reference proteome</keyword>
<dbReference type="InterPro" id="IPR006020">
    <property type="entry name" value="PTB/PI_dom"/>
</dbReference>
<keyword evidence="7" id="KW-0966">Cell projection</keyword>
<dbReference type="Gene3D" id="2.30.29.30">
    <property type="entry name" value="Pleckstrin-homology domain (PH domain)/Phosphotyrosine-binding domain (PTB)"/>
    <property type="match status" value="1"/>
</dbReference>
<evidence type="ECO:0000313" key="15">
    <source>
        <dbReference type="Proteomes" id="UP001501940"/>
    </source>
</evidence>
<evidence type="ECO:0000256" key="8">
    <source>
        <dbReference type="ARBA" id="ARBA00057110"/>
    </source>
</evidence>